<organism evidence="1 2">
    <name type="scientific">Chrysochromulina tobinii</name>
    <dbReference type="NCBI Taxonomy" id="1460289"/>
    <lineage>
        <taxon>Eukaryota</taxon>
        <taxon>Haptista</taxon>
        <taxon>Haptophyta</taxon>
        <taxon>Prymnesiophyceae</taxon>
        <taxon>Prymnesiales</taxon>
        <taxon>Chrysochromulinaceae</taxon>
        <taxon>Chrysochromulina</taxon>
    </lineage>
</organism>
<dbReference type="AlphaFoldDB" id="A0A0M0JT58"/>
<accession>A0A0M0JT58</accession>
<name>A0A0M0JT58_9EUKA</name>
<evidence type="ECO:0000313" key="2">
    <source>
        <dbReference type="Proteomes" id="UP000037460"/>
    </source>
</evidence>
<comment type="caution">
    <text evidence="1">The sequence shown here is derived from an EMBL/GenBank/DDBJ whole genome shotgun (WGS) entry which is preliminary data.</text>
</comment>
<evidence type="ECO:0000313" key="1">
    <source>
        <dbReference type="EMBL" id="KOO29457.1"/>
    </source>
</evidence>
<gene>
    <name evidence="1" type="ORF">Ctob_009717</name>
</gene>
<proteinExistence type="predicted"/>
<protein>
    <submittedName>
        <fullName evidence="1">Uncharacterized protein</fullName>
    </submittedName>
</protein>
<dbReference type="EMBL" id="JWZX01002414">
    <property type="protein sequence ID" value="KOO29457.1"/>
    <property type="molecule type" value="Genomic_DNA"/>
</dbReference>
<dbReference type="Proteomes" id="UP000037460">
    <property type="component" value="Unassembled WGS sequence"/>
</dbReference>
<reference evidence="2" key="1">
    <citation type="journal article" date="2015" name="PLoS Genet.">
        <title>Genome Sequence and Transcriptome Analyses of Chrysochromulina tobin: Metabolic Tools for Enhanced Algal Fitness in the Prominent Order Prymnesiales (Haptophyceae).</title>
        <authorList>
            <person name="Hovde B.T."/>
            <person name="Deodato C.R."/>
            <person name="Hunsperger H.M."/>
            <person name="Ryken S.A."/>
            <person name="Yost W."/>
            <person name="Jha R.K."/>
            <person name="Patterson J."/>
            <person name="Monnat R.J. Jr."/>
            <person name="Barlow S.B."/>
            <person name="Starkenburg S.R."/>
            <person name="Cattolico R.A."/>
        </authorList>
    </citation>
    <scope>NUCLEOTIDE SEQUENCE</scope>
    <source>
        <strain evidence="2">CCMP291</strain>
    </source>
</reference>
<keyword evidence="2" id="KW-1185">Reference proteome</keyword>
<sequence length="440" mass="48193">MLRHLEAFGPVALLGIHLDALGQVAAVHEVLGRAALGERALVRLGHVALHLGSDLLGELARIVPQPALHVHGDRLAVLVDALVQLGRLGEPVDLDEALGDGLDHLGDARGHVVHGELDCILPHLLQEVVALGLRGGHLQVRIDRLGKLARFLELTAARHEHLLRLGRRLAALERIVLRHQLLHLVRQELARDAQRVVPARGVLVGLDRELGLLCAHVERLGLGELGALDARLRLRDEHVGHRARVVGLGHARRVRPVLLVHIHVDRLLRLIGLDELLLGIGEAPLVFEIHRVLEVHLGQLVLARVLRERERVLEGAALGRVVDRLLDEPKLGEQLGSRLAAERDRPRVRHLLGRVRAAVALRHPNGLVPQVVGAVHVDRRAPVVGLNVVALGQLEVAFGLKLLRQVQVRLREQLLAVRGDQPDHVVVPPVLLVHVDGEVS</sequence>